<protein>
    <submittedName>
        <fullName evidence="2">Uncharacterized protein</fullName>
    </submittedName>
</protein>
<comment type="caution">
    <text evidence="2">The sequence shown here is derived from an EMBL/GenBank/DDBJ whole genome shotgun (WGS) entry which is preliminary data.</text>
</comment>
<dbReference type="RefSeq" id="WP_112113155.1">
    <property type="nucleotide sequence ID" value="NZ_QLSZ01000006.1"/>
</dbReference>
<organism evidence="2 3">
    <name type="scientific">Flavobacterium aciduliphilum</name>
    <dbReference type="NCBI Taxonomy" id="1101402"/>
    <lineage>
        <taxon>Bacteria</taxon>
        <taxon>Pseudomonadati</taxon>
        <taxon>Bacteroidota</taxon>
        <taxon>Flavobacteriia</taxon>
        <taxon>Flavobacteriales</taxon>
        <taxon>Flavobacteriaceae</taxon>
        <taxon>Flavobacterium</taxon>
    </lineage>
</organism>
<keyword evidence="3" id="KW-1185">Reference proteome</keyword>
<sequence length="75" mass="8905">MKLFEFIYYCIYKPFVLIKRVGVREEQLVAGLYSGMLFLNTVMMFMLLSLFISLKFIPPLPRESFRVVLDKPESF</sequence>
<reference evidence="2 3" key="1">
    <citation type="submission" date="2018-06" db="EMBL/GenBank/DDBJ databases">
        <title>Genomic Encyclopedia of Archaeal and Bacterial Type Strains, Phase II (KMG-II): from individual species to whole genera.</title>
        <authorList>
            <person name="Goeker M."/>
        </authorList>
    </citation>
    <scope>NUCLEOTIDE SEQUENCE [LARGE SCALE GENOMIC DNA]</scope>
    <source>
        <strain evidence="2 3">DSM 25663</strain>
    </source>
</reference>
<dbReference type="Proteomes" id="UP000248840">
    <property type="component" value="Unassembled WGS sequence"/>
</dbReference>
<proteinExistence type="predicted"/>
<evidence type="ECO:0000313" key="2">
    <source>
        <dbReference type="EMBL" id="RAR71685.1"/>
    </source>
</evidence>
<keyword evidence="1" id="KW-0472">Membrane</keyword>
<evidence type="ECO:0000313" key="3">
    <source>
        <dbReference type="Proteomes" id="UP000248840"/>
    </source>
</evidence>
<keyword evidence="1" id="KW-1133">Transmembrane helix</keyword>
<gene>
    <name evidence="2" type="ORF">CLV55_10633</name>
</gene>
<feature type="transmembrane region" description="Helical" evidence="1">
    <location>
        <begin position="37"/>
        <end position="57"/>
    </location>
</feature>
<accession>A0A328YG54</accession>
<evidence type="ECO:0000256" key="1">
    <source>
        <dbReference type="SAM" id="Phobius"/>
    </source>
</evidence>
<dbReference type="EMBL" id="QLSZ01000006">
    <property type="protein sequence ID" value="RAR71685.1"/>
    <property type="molecule type" value="Genomic_DNA"/>
</dbReference>
<keyword evidence="1" id="KW-0812">Transmembrane</keyword>
<dbReference type="AlphaFoldDB" id="A0A328YG54"/>
<name>A0A328YG54_9FLAO</name>